<dbReference type="GO" id="GO:0006281">
    <property type="term" value="P:DNA repair"/>
    <property type="evidence" value="ECO:0007669"/>
    <property type="project" value="TreeGrafter"/>
</dbReference>
<dbReference type="EMBL" id="CP016808">
    <property type="protein sequence ID" value="ANY65889.1"/>
    <property type="molecule type" value="Genomic_DNA"/>
</dbReference>
<organism evidence="1">
    <name type="scientific">Paenibacillus sp. BIHB 4019</name>
    <dbReference type="NCBI Taxonomy" id="1870819"/>
    <lineage>
        <taxon>Bacteria</taxon>
        <taxon>Bacillati</taxon>
        <taxon>Bacillota</taxon>
        <taxon>Bacilli</taxon>
        <taxon>Bacillales</taxon>
        <taxon>Paenibacillaceae</taxon>
        <taxon>Paenibacillus</taxon>
    </lineage>
</organism>
<name>A0A1B2DDW1_9BACL</name>
<dbReference type="GO" id="GO:0008967">
    <property type="term" value="F:phosphoglycolate phosphatase activity"/>
    <property type="evidence" value="ECO:0007669"/>
    <property type="project" value="TreeGrafter"/>
</dbReference>
<dbReference type="AlphaFoldDB" id="A0A1B2DDW1"/>
<dbReference type="InterPro" id="IPR023198">
    <property type="entry name" value="PGP-like_dom2"/>
</dbReference>
<dbReference type="Gene3D" id="3.40.50.1000">
    <property type="entry name" value="HAD superfamily/HAD-like"/>
    <property type="match status" value="1"/>
</dbReference>
<dbReference type="InterPro" id="IPR050155">
    <property type="entry name" value="HAD-like_hydrolase_sf"/>
</dbReference>
<dbReference type="SUPFAM" id="SSF56784">
    <property type="entry name" value="HAD-like"/>
    <property type="match status" value="1"/>
</dbReference>
<dbReference type="Gene3D" id="1.10.150.240">
    <property type="entry name" value="Putative phosphatase, domain 2"/>
    <property type="match status" value="1"/>
</dbReference>
<accession>A0A1B2DDW1</accession>
<dbReference type="SFLD" id="SFLDG01129">
    <property type="entry name" value="C1.5:_HAD__Beta-PGM__Phosphata"/>
    <property type="match status" value="1"/>
</dbReference>
<evidence type="ECO:0008006" key="2">
    <source>
        <dbReference type="Google" id="ProtNLM"/>
    </source>
</evidence>
<dbReference type="RefSeq" id="WP_172455394.1">
    <property type="nucleotide sequence ID" value="NZ_CP016808.1"/>
</dbReference>
<proteinExistence type="predicted"/>
<dbReference type="PANTHER" id="PTHR43434:SF13">
    <property type="entry name" value="PHOSPHOGLYCOLATE PHOSPHATASE"/>
    <property type="match status" value="1"/>
</dbReference>
<evidence type="ECO:0000313" key="1">
    <source>
        <dbReference type="EMBL" id="ANY65889.1"/>
    </source>
</evidence>
<dbReference type="InterPro" id="IPR036412">
    <property type="entry name" value="HAD-like_sf"/>
</dbReference>
<reference evidence="1" key="1">
    <citation type="submission" date="2016-08" db="EMBL/GenBank/DDBJ databases">
        <title>Complete Genome Seqeunce of Paenibacillus sp. BIHB 4019 from tea rhizoplane.</title>
        <authorList>
            <person name="Thakur R."/>
            <person name="Swarnkar M.K."/>
            <person name="Gulati A."/>
        </authorList>
    </citation>
    <scope>NUCLEOTIDE SEQUENCE [LARGE SCALE GENOMIC DNA]</scope>
    <source>
        <strain evidence="1">BIHB4019</strain>
    </source>
</reference>
<dbReference type="Pfam" id="PF13419">
    <property type="entry name" value="HAD_2"/>
    <property type="match status" value="1"/>
</dbReference>
<dbReference type="PANTHER" id="PTHR43434">
    <property type="entry name" value="PHOSPHOGLYCOLATE PHOSPHATASE"/>
    <property type="match status" value="1"/>
</dbReference>
<protein>
    <recommendedName>
        <fullName evidence="2">Phosphoglycolate phosphatase</fullName>
    </recommendedName>
</protein>
<dbReference type="SFLD" id="SFLDS00003">
    <property type="entry name" value="Haloacid_Dehalogenase"/>
    <property type="match status" value="1"/>
</dbReference>
<dbReference type="InterPro" id="IPR041492">
    <property type="entry name" value="HAD_2"/>
</dbReference>
<dbReference type="GO" id="GO:0005829">
    <property type="term" value="C:cytosol"/>
    <property type="evidence" value="ECO:0007669"/>
    <property type="project" value="TreeGrafter"/>
</dbReference>
<dbReference type="InterPro" id="IPR023214">
    <property type="entry name" value="HAD_sf"/>
</dbReference>
<sequence length="214" mass="24466">MYKHVIFDFDGTIADSAAAVFTIYNEMAAQYRFKPVTEEEYKKLSQLSLQERFKALDVPFYRFMLFRKISKEFKRKYNEHVASIPFCDGMQDVLSHLLQSGIKLSIITSNAANNVADFLQPHGIHTLHDIRSSSGLFGKHKTIQTYLKQNRLRPDDVIYVGDELRDIVASHKCGIKVIGVTWGLDPKELLESGKPSFLIDQPQELLRLIESTSP</sequence>
<gene>
    <name evidence="1" type="ORF">BBD42_04960</name>
</gene>